<dbReference type="RefSeq" id="WP_080817384.1">
    <property type="nucleotide sequence ID" value="NZ_LT009748.1"/>
</dbReference>
<gene>
    <name evidence="1" type="primary">pemK</name>
    <name evidence="1" type="ORF">AGR7C_Cc200024</name>
</gene>
<evidence type="ECO:0000313" key="1">
    <source>
        <dbReference type="EMBL" id="CUX28481.1"/>
    </source>
</evidence>
<protein>
    <submittedName>
        <fullName evidence="1">PemK protein</fullName>
    </submittedName>
</protein>
<dbReference type="GO" id="GO:0006402">
    <property type="term" value="P:mRNA catabolic process"/>
    <property type="evidence" value="ECO:0007669"/>
    <property type="project" value="TreeGrafter"/>
</dbReference>
<dbReference type="InterPro" id="IPR003477">
    <property type="entry name" value="PemK-like"/>
</dbReference>
<dbReference type="InterPro" id="IPR011067">
    <property type="entry name" value="Plasmid_toxin/cell-grow_inhib"/>
</dbReference>
<dbReference type="GO" id="GO:0016075">
    <property type="term" value="P:rRNA catabolic process"/>
    <property type="evidence" value="ECO:0007669"/>
    <property type="project" value="TreeGrafter"/>
</dbReference>
<organism evidence="1 2">
    <name type="scientific">Agrobacterium deltaense Zutra 3/1</name>
    <dbReference type="NCBI Taxonomy" id="1183427"/>
    <lineage>
        <taxon>Bacteria</taxon>
        <taxon>Pseudomonadati</taxon>
        <taxon>Pseudomonadota</taxon>
        <taxon>Alphaproteobacteria</taxon>
        <taxon>Hyphomicrobiales</taxon>
        <taxon>Rhizobiaceae</taxon>
        <taxon>Rhizobium/Agrobacterium group</taxon>
        <taxon>Agrobacterium</taxon>
    </lineage>
</organism>
<dbReference type="AlphaFoldDB" id="A0A1S7PYA0"/>
<dbReference type="Gene3D" id="2.30.30.110">
    <property type="match status" value="1"/>
</dbReference>
<dbReference type="PANTHER" id="PTHR33988">
    <property type="entry name" value="ENDORIBONUCLEASE MAZF-RELATED"/>
    <property type="match status" value="1"/>
</dbReference>
<dbReference type="SUPFAM" id="SSF50118">
    <property type="entry name" value="Cell growth inhibitor/plasmid maintenance toxic component"/>
    <property type="match status" value="1"/>
</dbReference>
<dbReference type="Pfam" id="PF02452">
    <property type="entry name" value="PemK_toxin"/>
    <property type="match status" value="1"/>
</dbReference>
<name>A0A1S7PYA0_9HYPH</name>
<dbReference type="GO" id="GO:0004521">
    <property type="term" value="F:RNA endonuclease activity"/>
    <property type="evidence" value="ECO:0007669"/>
    <property type="project" value="TreeGrafter"/>
</dbReference>
<dbReference type="Proteomes" id="UP000191987">
    <property type="component" value="Unassembled WGS sequence"/>
</dbReference>
<dbReference type="EMBL" id="FBWG01000013">
    <property type="protein sequence ID" value="CUX28481.1"/>
    <property type="molecule type" value="Genomic_DNA"/>
</dbReference>
<evidence type="ECO:0000313" key="2">
    <source>
        <dbReference type="Proteomes" id="UP000191987"/>
    </source>
</evidence>
<reference evidence="1 2" key="1">
    <citation type="submission" date="2016-01" db="EMBL/GenBank/DDBJ databases">
        <authorList>
            <person name="Oliw E.H."/>
        </authorList>
    </citation>
    <scope>NUCLEOTIDE SEQUENCE [LARGE SCALE GENOMIC DNA]</scope>
    <source>
        <strain evidence="1 2">Zutra 3-1</strain>
    </source>
</reference>
<accession>A0A1S7PYA0</accession>
<dbReference type="GO" id="GO:0003677">
    <property type="term" value="F:DNA binding"/>
    <property type="evidence" value="ECO:0007669"/>
    <property type="project" value="InterPro"/>
</dbReference>
<sequence>MVRSQVPKRGDVYLVDLNPVIGSEIRDEHRCIVITPREINAVGLCLVVPVTTGGVFTRRAGLAVNISGHRTTGVALCNQVRSMDIVARVAQKKAKYIETLDDATIDEIAGRVISMIDPA</sequence>
<proteinExistence type="predicted"/>